<evidence type="ECO:0008006" key="3">
    <source>
        <dbReference type="Google" id="ProtNLM"/>
    </source>
</evidence>
<dbReference type="InterPro" id="IPR043129">
    <property type="entry name" value="ATPase_NBD"/>
</dbReference>
<protein>
    <recommendedName>
        <fullName evidence="3">ROK family protein</fullName>
    </recommendedName>
</protein>
<dbReference type="AlphaFoldDB" id="A0A2H0C2T9"/>
<feature type="non-terminal residue" evidence="1">
    <location>
        <position position="1"/>
    </location>
</feature>
<proteinExistence type="predicted"/>
<accession>A0A2H0C2T9</accession>
<gene>
    <name evidence="1" type="ORF">COW97_01390</name>
</gene>
<feature type="non-terminal residue" evidence="1">
    <location>
        <position position="158"/>
    </location>
</feature>
<dbReference type="InterPro" id="IPR000600">
    <property type="entry name" value="ROK"/>
</dbReference>
<reference evidence="1 2" key="1">
    <citation type="submission" date="2017-09" db="EMBL/GenBank/DDBJ databases">
        <title>Depth-based differentiation of microbial function through sediment-hosted aquifers and enrichment of novel symbionts in the deep terrestrial subsurface.</title>
        <authorList>
            <person name="Probst A.J."/>
            <person name="Ladd B."/>
            <person name="Jarett J.K."/>
            <person name="Geller-Mcgrath D.E."/>
            <person name="Sieber C.M."/>
            <person name="Emerson J.B."/>
            <person name="Anantharaman K."/>
            <person name="Thomas B.C."/>
            <person name="Malmstrom R."/>
            <person name="Stieglmeier M."/>
            <person name="Klingl A."/>
            <person name="Woyke T."/>
            <person name="Ryan C.M."/>
            <person name="Banfield J.F."/>
        </authorList>
    </citation>
    <scope>NUCLEOTIDE SEQUENCE [LARGE SCALE GENOMIC DNA]</scope>
    <source>
        <strain evidence="1">CG22_combo_CG10-13_8_21_14_all_34_12</strain>
    </source>
</reference>
<dbReference type="Pfam" id="PF00480">
    <property type="entry name" value="ROK"/>
    <property type="match status" value="1"/>
</dbReference>
<organism evidence="1 2">
    <name type="scientific">Candidatus Roizmanbacteria bacterium CG22_combo_CG10-13_8_21_14_all_34_12</name>
    <dbReference type="NCBI Taxonomy" id="1974860"/>
    <lineage>
        <taxon>Bacteria</taxon>
        <taxon>Candidatus Roizmaniibacteriota</taxon>
    </lineage>
</organism>
<evidence type="ECO:0000313" key="2">
    <source>
        <dbReference type="Proteomes" id="UP000229699"/>
    </source>
</evidence>
<evidence type="ECO:0000313" key="1">
    <source>
        <dbReference type="EMBL" id="PIP63648.1"/>
    </source>
</evidence>
<dbReference type="Gene3D" id="3.30.420.40">
    <property type="match status" value="1"/>
</dbReference>
<dbReference type="SUPFAM" id="SSF53067">
    <property type="entry name" value="Actin-like ATPase domain"/>
    <property type="match status" value="1"/>
</dbReference>
<dbReference type="EMBL" id="PCTC01000028">
    <property type="protein sequence ID" value="PIP63648.1"/>
    <property type="molecule type" value="Genomic_DNA"/>
</dbReference>
<sequence>TDIHLENDAALAGVGEALYGAGKGHNIVVYHTISTGVGGAKIENGIIDTFRSGFEPGHQILDIDHTILGEDIEPTLENLVSGTALEARMGIKPYEIDQTDAIWDQLAYYLAHGLRNSILYWSPDIIVLGGSMIIGNPRILLDDIIKHTNEVVGEVTDV</sequence>
<comment type="caution">
    <text evidence="1">The sequence shown here is derived from an EMBL/GenBank/DDBJ whole genome shotgun (WGS) entry which is preliminary data.</text>
</comment>
<name>A0A2H0C2T9_9BACT</name>
<dbReference type="Proteomes" id="UP000229699">
    <property type="component" value="Unassembled WGS sequence"/>
</dbReference>